<feature type="transmembrane region" description="Helical" evidence="6">
    <location>
        <begin position="6"/>
        <end position="30"/>
    </location>
</feature>
<dbReference type="PANTHER" id="PTHR30086">
    <property type="entry name" value="ARGININE EXPORTER PROTEIN ARGO"/>
    <property type="match status" value="1"/>
</dbReference>
<evidence type="ECO:0000256" key="2">
    <source>
        <dbReference type="ARBA" id="ARBA00022475"/>
    </source>
</evidence>
<accession>A0ABV4P730</accession>
<dbReference type="InterPro" id="IPR001123">
    <property type="entry name" value="LeuE-type"/>
</dbReference>
<comment type="caution">
    <text evidence="7">The sequence shown here is derived from an EMBL/GenBank/DDBJ whole genome shotgun (WGS) entry which is preliminary data.</text>
</comment>
<organism evidence="7 8">
    <name type="scientific">Microbulbifer epialgicus</name>
    <dbReference type="NCBI Taxonomy" id="393907"/>
    <lineage>
        <taxon>Bacteria</taxon>
        <taxon>Pseudomonadati</taxon>
        <taxon>Pseudomonadota</taxon>
        <taxon>Gammaproteobacteria</taxon>
        <taxon>Cellvibrionales</taxon>
        <taxon>Microbulbiferaceae</taxon>
        <taxon>Microbulbifer</taxon>
    </lineage>
</organism>
<keyword evidence="4 6" id="KW-1133">Transmembrane helix</keyword>
<evidence type="ECO:0000256" key="3">
    <source>
        <dbReference type="ARBA" id="ARBA00022692"/>
    </source>
</evidence>
<protein>
    <submittedName>
        <fullName evidence="7">LysE family translocator</fullName>
    </submittedName>
</protein>
<evidence type="ECO:0000256" key="6">
    <source>
        <dbReference type="SAM" id="Phobius"/>
    </source>
</evidence>
<gene>
    <name evidence="7" type="ORF">ACCI49_23390</name>
</gene>
<keyword evidence="2" id="KW-1003">Cell membrane</keyword>
<evidence type="ECO:0000256" key="4">
    <source>
        <dbReference type="ARBA" id="ARBA00022989"/>
    </source>
</evidence>
<dbReference type="Pfam" id="PF01810">
    <property type="entry name" value="LysE"/>
    <property type="match status" value="1"/>
</dbReference>
<dbReference type="RefSeq" id="WP_371841656.1">
    <property type="nucleotide sequence ID" value="NZ_JBGMEK010000148.1"/>
</dbReference>
<feature type="transmembrane region" description="Helical" evidence="6">
    <location>
        <begin position="42"/>
        <end position="66"/>
    </location>
</feature>
<evidence type="ECO:0000256" key="5">
    <source>
        <dbReference type="ARBA" id="ARBA00023136"/>
    </source>
</evidence>
<feature type="transmembrane region" description="Helical" evidence="6">
    <location>
        <begin position="72"/>
        <end position="91"/>
    </location>
</feature>
<name>A0ABV4P730_9GAMM</name>
<keyword evidence="5 6" id="KW-0472">Membrane</keyword>
<keyword evidence="8" id="KW-1185">Reference proteome</keyword>
<evidence type="ECO:0000313" key="8">
    <source>
        <dbReference type="Proteomes" id="UP001569428"/>
    </source>
</evidence>
<proteinExistence type="predicted"/>
<dbReference type="EMBL" id="JBGMEK010000148">
    <property type="protein sequence ID" value="MFA0813825.1"/>
    <property type="molecule type" value="Genomic_DNA"/>
</dbReference>
<reference evidence="7 8" key="1">
    <citation type="submission" date="2024-08" db="EMBL/GenBank/DDBJ databases">
        <authorList>
            <person name="Ishaq N."/>
        </authorList>
    </citation>
    <scope>NUCLEOTIDE SEQUENCE [LARGE SCALE GENOMIC DNA]</scope>
    <source>
        <strain evidence="7 8">DSM 18651</strain>
    </source>
</reference>
<evidence type="ECO:0000313" key="7">
    <source>
        <dbReference type="EMBL" id="MFA0813825.1"/>
    </source>
</evidence>
<feature type="transmembrane region" description="Helical" evidence="6">
    <location>
        <begin position="143"/>
        <end position="169"/>
    </location>
</feature>
<comment type="subcellular location">
    <subcellularLocation>
        <location evidence="1">Cell membrane</location>
        <topology evidence="1">Multi-pass membrane protein</topology>
    </subcellularLocation>
</comment>
<dbReference type="Proteomes" id="UP001569428">
    <property type="component" value="Unassembled WGS sequence"/>
</dbReference>
<sequence length="186" mass="20503">MSMEFVITWLAVMLPLIFSPGPANVTFAAAGASLGVRQSLPLLAGIDFIFILKGFVVGFGLMTWFIDYPVSLRALQVCGVIYLVYLAYSFAKPSKLQGQSGVPKISIWNGMVIQILNVKGWIITFTMFSVFAPNLETESAVSILTLIVMMAILNISTHFCWIAFGGWLGKISANRKSQKMRGMFFL</sequence>
<keyword evidence="3 6" id="KW-0812">Transmembrane</keyword>
<dbReference type="PANTHER" id="PTHR30086:SF20">
    <property type="entry name" value="ARGININE EXPORTER PROTEIN ARGO-RELATED"/>
    <property type="match status" value="1"/>
</dbReference>
<feature type="transmembrane region" description="Helical" evidence="6">
    <location>
        <begin position="112"/>
        <end position="131"/>
    </location>
</feature>
<evidence type="ECO:0000256" key="1">
    <source>
        <dbReference type="ARBA" id="ARBA00004651"/>
    </source>
</evidence>